<organism evidence="5 6">
    <name type="scientific">Phocoena sinus</name>
    <name type="common">Vaquita</name>
    <dbReference type="NCBI Taxonomy" id="42100"/>
    <lineage>
        <taxon>Eukaryota</taxon>
        <taxon>Metazoa</taxon>
        <taxon>Chordata</taxon>
        <taxon>Craniata</taxon>
        <taxon>Vertebrata</taxon>
        <taxon>Euteleostomi</taxon>
        <taxon>Mammalia</taxon>
        <taxon>Eutheria</taxon>
        <taxon>Laurasiatheria</taxon>
        <taxon>Artiodactyla</taxon>
        <taxon>Whippomorpha</taxon>
        <taxon>Cetacea</taxon>
        <taxon>Odontoceti</taxon>
        <taxon>Phocoenidae</taxon>
        <taxon>Phocoena</taxon>
    </lineage>
</organism>
<evidence type="ECO:0000256" key="2">
    <source>
        <dbReference type="ARBA" id="ARBA00034141"/>
    </source>
</evidence>
<dbReference type="GeneTree" id="ENSGT01010000228914"/>
<comment type="similarity">
    <text evidence="1">Belongs to the learning-associated protein family.</text>
</comment>
<dbReference type="Pfam" id="PF10169">
    <property type="entry name" value="LLPH"/>
    <property type="match status" value="1"/>
</dbReference>
<dbReference type="AlphaFoldDB" id="A0A8C9BBV4"/>
<reference evidence="5" key="3">
    <citation type="submission" date="2025-09" db="UniProtKB">
        <authorList>
            <consortium name="Ensembl"/>
        </authorList>
    </citation>
    <scope>IDENTIFICATION</scope>
</reference>
<dbReference type="PANTHER" id="PTHR34253">
    <property type="entry name" value="PROTEIN LLP HOMOLOG"/>
    <property type="match status" value="1"/>
</dbReference>
<protein>
    <recommendedName>
        <fullName evidence="2">Protein LLP homolog</fullName>
    </recommendedName>
    <alternativeName>
        <fullName evidence="3">Protein LAPS18-like</fullName>
    </alternativeName>
</protein>
<name>A0A8C9BBV4_PHOSS</name>
<evidence type="ECO:0000313" key="5">
    <source>
        <dbReference type="Ensembl" id="ENSPSNP00000003622.1"/>
    </source>
</evidence>
<dbReference type="GO" id="GO:0097484">
    <property type="term" value="P:dendrite extension"/>
    <property type="evidence" value="ECO:0007669"/>
    <property type="project" value="TreeGrafter"/>
</dbReference>
<evidence type="ECO:0000256" key="1">
    <source>
        <dbReference type="ARBA" id="ARBA00034118"/>
    </source>
</evidence>
<reference evidence="5" key="1">
    <citation type="submission" date="2019-08" db="EMBL/GenBank/DDBJ databases">
        <title>Phocoena sinus (Vaquita) genome, mPhoSin1, primary haplotype.</title>
        <authorList>
            <person name="Morin P."/>
            <person name="Mountcastle J."/>
            <person name="Fungtammasan C."/>
            <person name="Rhie A."/>
            <person name="Rojas-Bracho L."/>
            <person name="Smith C.R."/>
            <person name="Taylor B.L."/>
            <person name="Gulland F.M.D."/>
            <person name="Musser W."/>
            <person name="Houck M."/>
            <person name="Haase B."/>
            <person name="Paez S."/>
            <person name="Howe K."/>
            <person name="Torrance J."/>
            <person name="Formenti G."/>
            <person name="Phillippy A."/>
            <person name="Ryder O."/>
            <person name="Jarvis E.D."/>
            <person name="Fedrigo O."/>
        </authorList>
    </citation>
    <scope>NUCLEOTIDE SEQUENCE [LARGE SCALE GENOMIC DNA]</scope>
</reference>
<evidence type="ECO:0000256" key="4">
    <source>
        <dbReference type="SAM" id="MobiDB-lite"/>
    </source>
</evidence>
<dbReference type="InterPro" id="IPR018784">
    <property type="entry name" value="LLPH-like"/>
</dbReference>
<dbReference type="GO" id="GO:0003723">
    <property type="term" value="F:RNA binding"/>
    <property type="evidence" value="ECO:0007669"/>
    <property type="project" value="TreeGrafter"/>
</dbReference>
<feature type="region of interest" description="Disordered" evidence="4">
    <location>
        <begin position="87"/>
        <end position="120"/>
    </location>
</feature>
<keyword evidence="6" id="KW-1185">Reference proteome</keyword>
<dbReference type="PANTHER" id="PTHR34253:SF1">
    <property type="entry name" value="PROTEIN LLP HOMOLOG"/>
    <property type="match status" value="1"/>
</dbReference>
<accession>A0A8C9BBV4</accession>
<evidence type="ECO:0000256" key="3">
    <source>
        <dbReference type="ARBA" id="ARBA00034144"/>
    </source>
</evidence>
<evidence type="ECO:0000313" key="6">
    <source>
        <dbReference type="Proteomes" id="UP000694554"/>
    </source>
</evidence>
<reference evidence="5" key="2">
    <citation type="submission" date="2025-08" db="UniProtKB">
        <authorList>
            <consortium name="Ensembl"/>
        </authorList>
    </citation>
    <scope>IDENTIFICATION</scope>
</reference>
<dbReference type="Proteomes" id="UP000694554">
    <property type="component" value="Chromosome 2"/>
</dbReference>
<feature type="region of interest" description="Disordered" evidence="4">
    <location>
        <begin position="1"/>
        <end position="20"/>
    </location>
</feature>
<proteinExistence type="inferred from homology"/>
<sequence length="120" mass="14134">SIIKLVETSDKKSKSYKEKRDSTYREMNIKMVIDISSETIQVRKQWKKTQYVVKDEKSDIKMEIDIKRNKKSLLDQRGQYSIWMNQRPKGGKKKKLKAKRKKEKGESKAKAVKAVKGLAW</sequence>
<dbReference type="GO" id="GO:0005730">
    <property type="term" value="C:nucleolus"/>
    <property type="evidence" value="ECO:0007669"/>
    <property type="project" value="TreeGrafter"/>
</dbReference>
<feature type="compositionally biased region" description="Basic residues" evidence="4">
    <location>
        <begin position="89"/>
        <end position="102"/>
    </location>
</feature>
<dbReference type="Ensembl" id="ENSPSNT00000004157.1">
    <property type="protein sequence ID" value="ENSPSNP00000003622.1"/>
    <property type="gene ID" value="ENSPSNG00000002746.1"/>
</dbReference>
<feature type="compositionally biased region" description="Basic and acidic residues" evidence="4">
    <location>
        <begin position="7"/>
        <end position="20"/>
    </location>
</feature>
<dbReference type="GO" id="GO:0001099">
    <property type="term" value="F:basal RNA polymerase II transcription machinery binding"/>
    <property type="evidence" value="ECO:0007669"/>
    <property type="project" value="TreeGrafter"/>
</dbReference>